<sequence length="280" mass="32193">MQKMKNVLTLIIITIFIQDILMAKVEQRIVGGKVANIKDYPHQLCIIIKKSTGATLTSFKGGAAIVSSYWALTAAHCIDFISKSLFKAGVVYLRGNTSVWKAEFYYRDHKIDLAYIHPNYDEGTNDYDLALVKVIEPFNAKYEMPIKVAGKSYKYPKNARVTVTGWGMTHNDLDDPENRLRQVELTLVDYAKCSEIYQYTQDTKFTKRMLCAWEKGKDACIYDSGGPLIHRRVLIGIVSWGMRCASDIYPGVYVNMQEFYDWIKQYERNSKVSLRIRFIT</sequence>
<dbReference type="InterPro" id="IPR001314">
    <property type="entry name" value="Peptidase_S1A"/>
</dbReference>
<keyword evidence="6" id="KW-1015">Disulfide bond</keyword>
<proteinExistence type="inferred from homology"/>
<dbReference type="InterPro" id="IPR001254">
    <property type="entry name" value="Trypsin_dom"/>
</dbReference>
<evidence type="ECO:0000256" key="5">
    <source>
        <dbReference type="ARBA" id="ARBA00022825"/>
    </source>
</evidence>
<keyword evidence="7" id="KW-0732">Signal</keyword>
<dbReference type="GO" id="GO:0006508">
    <property type="term" value="P:proteolysis"/>
    <property type="evidence" value="ECO:0007669"/>
    <property type="project" value="UniProtKB-KW"/>
</dbReference>
<comment type="caution">
    <text evidence="9">The sequence shown here is derived from an EMBL/GenBank/DDBJ whole genome shotgun (WGS) entry which is preliminary data.</text>
</comment>
<dbReference type="Gene3D" id="2.40.10.10">
    <property type="entry name" value="Trypsin-like serine proteases"/>
    <property type="match status" value="1"/>
</dbReference>
<dbReference type="EMBL" id="VTPC01001419">
    <property type="protein sequence ID" value="KAF2902010.1"/>
    <property type="molecule type" value="Genomic_DNA"/>
</dbReference>
<keyword evidence="4" id="KW-0378">Hydrolase</keyword>
<dbReference type="SUPFAM" id="SSF50494">
    <property type="entry name" value="Trypsin-like serine proteases"/>
    <property type="match status" value="1"/>
</dbReference>
<evidence type="ECO:0000256" key="3">
    <source>
        <dbReference type="ARBA" id="ARBA00022670"/>
    </source>
</evidence>
<dbReference type="PANTHER" id="PTHR24276">
    <property type="entry name" value="POLYSERASE-RELATED"/>
    <property type="match status" value="1"/>
</dbReference>
<comment type="subcellular location">
    <subcellularLocation>
        <location evidence="1">Secreted</location>
        <location evidence="1">Extracellular space</location>
    </subcellularLocation>
</comment>
<evidence type="ECO:0000256" key="4">
    <source>
        <dbReference type="ARBA" id="ARBA00022801"/>
    </source>
</evidence>
<dbReference type="AlphaFoldDB" id="A0A8K0GET5"/>
<keyword evidence="3" id="KW-0645">Protease</keyword>
<evidence type="ECO:0000259" key="8">
    <source>
        <dbReference type="PROSITE" id="PS50240"/>
    </source>
</evidence>
<evidence type="ECO:0000313" key="10">
    <source>
        <dbReference type="Proteomes" id="UP000801492"/>
    </source>
</evidence>
<feature type="chain" id="PRO_5035474193" description="Peptidase S1 domain-containing protein" evidence="7">
    <location>
        <begin position="23"/>
        <end position="280"/>
    </location>
</feature>
<dbReference type="Pfam" id="PF00089">
    <property type="entry name" value="Trypsin"/>
    <property type="match status" value="1"/>
</dbReference>
<dbReference type="GO" id="GO:0004252">
    <property type="term" value="F:serine-type endopeptidase activity"/>
    <property type="evidence" value="ECO:0007669"/>
    <property type="project" value="InterPro"/>
</dbReference>
<dbReference type="SMART" id="SM00020">
    <property type="entry name" value="Tryp_SPc"/>
    <property type="match status" value="1"/>
</dbReference>
<dbReference type="PANTHER" id="PTHR24276:SF91">
    <property type="entry name" value="AT26814P-RELATED"/>
    <property type="match status" value="1"/>
</dbReference>
<organism evidence="9 10">
    <name type="scientific">Ignelater luminosus</name>
    <name type="common">Cucubano</name>
    <name type="synonym">Pyrophorus luminosus</name>
    <dbReference type="NCBI Taxonomy" id="2038154"/>
    <lineage>
        <taxon>Eukaryota</taxon>
        <taxon>Metazoa</taxon>
        <taxon>Ecdysozoa</taxon>
        <taxon>Arthropoda</taxon>
        <taxon>Hexapoda</taxon>
        <taxon>Insecta</taxon>
        <taxon>Pterygota</taxon>
        <taxon>Neoptera</taxon>
        <taxon>Endopterygota</taxon>
        <taxon>Coleoptera</taxon>
        <taxon>Polyphaga</taxon>
        <taxon>Elateriformia</taxon>
        <taxon>Elateroidea</taxon>
        <taxon>Elateridae</taxon>
        <taxon>Agrypninae</taxon>
        <taxon>Pyrophorini</taxon>
        <taxon>Ignelater</taxon>
    </lineage>
</organism>
<reference evidence="9" key="1">
    <citation type="submission" date="2019-08" db="EMBL/GenBank/DDBJ databases">
        <title>The genome of the North American firefly Photinus pyralis.</title>
        <authorList>
            <consortium name="Photinus pyralis genome working group"/>
            <person name="Fallon T.R."/>
            <person name="Sander Lower S.E."/>
            <person name="Weng J.-K."/>
        </authorList>
    </citation>
    <scope>NUCLEOTIDE SEQUENCE</scope>
    <source>
        <strain evidence="9">TRF0915ILg1</strain>
        <tissue evidence="9">Whole body</tissue>
    </source>
</reference>
<dbReference type="InterPro" id="IPR009003">
    <property type="entry name" value="Peptidase_S1_PA"/>
</dbReference>
<feature type="domain" description="Peptidase S1" evidence="8">
    <location>
        <begin position="29"/>
        <end position="268"/>
    </location>
</feature>
<evidence type="ECO:0000256" key="1">
    <source>
        <dbReference type="ARBA" id="ARBA00004239"/>
    </source>
</evidence>
<dbReference type="InterPro" id="IPR043504">
    <property type="entry name" value="Peptidase_S1_PA_chymotrypsin"/>
</dbReference>
<evidence type="ECO:0000256" key="7">
    <source>
        <dbReference type="SAM" id="SignalP"/>
    </source>
</evidence>
<feature type="signal peptide" evidence="7">
    <location>
        <begin position="1"/>
        <end position="22"/>
    </location>
</feature>
<protein>
    <recommendedName>
        <fullName evidence="8">Peptidase S1 domain-containing protein</fullName>
    </recommendedName>
</protein>
<name>A0A8K0GET5_IGNLU</name>
<dbReference type="OrthoDB" id="6762438at2759"/>
<keyword evidence="10" id="KW-1185">Reference proteome</keyword>
<keyword evidence="5" id="KW-0720">Serine protease</keyword>
<dbReference type="PRINTS" id="PR00722">
    <property type="entry name" value="CHYMOTRYPSIN"/>
</dbReference>
<gene>
    <name evidence="9" type="ORF">ILUMI_04175</name>
</gene>
<comment type="similarity">
    <text evidence="2">Belongs to the peptidase S1 family.</text>
</comment>
<evidence type="ECO:0000256" key="2">
    <source>
        <dbReference type="ARBA" id="ARBA00007664"/>
    </source>
</evidence>
<dbReference type="CDD" id="cd00190">
    <property type="entry name" value="Tryp_SPc"/>
    <property type="match status" value="1"/>
</dbReference>
<dbReference type="FunFam" id="2.40.10.10:FF:000036">
    <property type="entry name" value="Trypsin beta"/>
    <property type="match status" value="1"/>
</dbReference>
<dbReference type="Proteomes" id="UP000801492">
    <property type="component" value="Unassembled WGS sequence"/>
</dbReference>
<evidence type="ECO:0000313" key="9">
    <source>
        <dbReference type="EMBL" id="KAF2902010.1"/>
    </source>
</evidence>
<dbReference type="InterPro" id="IPR050430">
    <property type="entry name" value="Peptidase_S1"/>
</dbReference>
<dbReference type="PROSITE" id="PS00134">
    <property type="entry name" value="TRYPSIN_HIS"/>
    <property type="match status" value="1"/>
</dbReference>
<dbReference type="InterPro" id="IPR018114">
    <property type="entry name" value="TRYPSIN_HIS"/>
</dbReference>
<evidence type="ECO:0000256" key="6">
    <source>
        <dbReference type="ARBA" id="ARBA00023157"/>
    </source>
</evidence>
<accession>A0A8K0GET5</accession>
<dbReference type="GO" id="GO:0005576">
    <property type="term" value="C:extracellular region"/>
    <property type="evidence" value="ECO:0007669"/>
    <property type="project" value="UniProtKB-SubCell"/>
</dbReference>
<dbReference type="PROSITE" id="PS50240">
    <property type="entry name" value="TRYPSIN_DOM"/>
    <property type="match status" value="1"/>
</dbReference>